<evidence type="ECO:0000313" key="3">
    <source>
        <dbReference type="Proteomes" id="UP000056419"/>
    </source>
</evidence>
<feature type="transmembrane region" description="Helical" evidence="1">
    <location>
        <begin position="7"/>
        <end position="22"/>
    </location>
</feature>
<keyword evidence="1" id="KW-0472">Membrane</keyword>
<feature type="transmembrane region" description="Helical" evidence="1">
    <location>
        <begin position="28"/>
        <end position="49"/>
    </location>
</feature>
<organism evidence="2 3">
    <name type="scientific">Bacteroides stercoris</name>
    <dbReference type="NCBI Taxonomy" id="46506"/>
    <lineage>
        <taxon>Bacteria</taxon>
        <taxon>Pseudomonadati</taxon>
        <taxon>Bacteroidota</taxon>
        <taxon>Bacteroidia</taxon>
        <taxon>Bacteroidales</taxon>
        <taxon>Bacteroidaceae</taxon>
        <taxon>Bacteroides</taxon>
    </lineage>
</organism>
<evidence type="ECO:0000256" key="1">
    <source>
        <dbReference type="SAM" id="Phobius"/>
    </source>
</evidence>
<dbReference type="EMBL" id="LRGC01000027">
    <property type="protein sequence ID" value="KWR51869.1"/>
    <property type="molecule type" value="Genomic_DNA"/>
</dbReference>
<gene>
    <name evidence="2" type="ORF">AA415_03109</name>
</gene>
<dbReference type="PATRIC" id="fig|46506.5.peg.3346"/>
<sequence>MKKYVEQFFFMIAILFVGNRIFNHVNAWLGIAICFGVCYPVINIIKLIIKKHEDKD</sequence>
<keyword evidence="1" id="KW-1133">Transmembrane helix</keyword>
<name>A0A125MES7_BACSE</name>
<keyword evidence="1" id="KW-0812">Transmembrane</keyword>
<reference evidence="2 3" key="1">
    <citation type="journal article" date="2016" name="BMC Genomics">
        <title>Type VI secretion systems of human gut Bacteroidales segregate into three genetic architectures, two of which are contained on mobile genetic elements.</title>
        <authorList>
            <person name="Coyne M.J."/>
            <person name="Roelofs K.G."/>
            <person name="Comstock L.E."/>
        </authorList>
    </citation>
    <scope>NUCLEOTIDE SEQUENCE [LARGE SCALE GENOMIC DNA]</scope>
    <source>
        <strain evidence="2 3">CL09T03C01</strain>
    </source>
</reference>
<dbReference type="Proteomes" id="UP000056419">
    <property type="component" value="Unassembled WGS sequence"/>
</dbReference>
<keyword evidence="3" id="KW-1185">Reference proteome</keyword>
<dbReference type="AlphaFoldDB" id="A0A125MES7"/>
<dbReference type="STRING" id="46506.AA415_03109"/>
<comment type="caution">
    <text evidence="2">The sequence shown here is derived from an EMBL/GenBank/DDBJ whole genome shotgun (WGS) entry which is preliminary data.</text>
</comment>
<proteinExistence type="predicted"/>
<accession>A0A125MES7</accession>
<evidence type="ECO:0000313" key="2">
    <source>
        <dbReference type="EMBL" id="KWR51869.1"/>
    </source>
</evidence>
<protein>
    <submittedName>
        <fullName evidence="2">Uncharacterized protein</fullName>
    </submittedName>
</protein>